<sequence>MDVIVSATAAAATGGNPPATTPLPTTAPTASVVAAAIASRSLRVRTSSQSGGKQYGEALSEIQLCPSVMSEGTRKMLPPTTETIQTKPFPIRGKFFQQKRHRA</sequence>
<accession>A0A182W275</accession>
<evidence type="ECO:0000313" key="3">
    <source>
        <dbReference type="Proteomes" id="UP000075920"/>
    </source>
</evidence>
<reference evidence="2" key="2">
    <citation type="submission" date="2020-05" db="UniProtKB">
        <authorList>
            <consortium name="EnsemblMetazoa"/>
        </authorList>
    </citation>
    <scope>IDENTIFICATION</scope>
    <source>
        <strain evidence="2">MINIMUS1</strain>
    </source>
</reference>
<proteinExistence type="predicted"/>
<dbReference type="AlphaFoldDB" id="A0A182W275"/>
<dbReference type="VEuPathDB" id="VectorBase:AMIN004435"/>
<organism evidence="2 3">
    <name type="scientific">Anopheles minimus</name>
    <dbReference type="NCBI Taxonomy" id="112268"/>
    <lineage>
        <taxon>Eukaryota</taxon>
        <taxon>Metazoa</taxon>
        <taxon>Ecdysozoa</taxon>
        <taxon>Arthropoda</taxon>
        <taxon>Hexapoda</taxon>
        <taxon>Insecta</taxon>
        <taxon>Pterygota</taxon>
        <taxon>Neoptera</taxon>
        <taxon>Endopterygota</taxon>
        <taxon>Diptera</taxon>
        <taxon>Nematocera</taxon>
        <taxon>Culicoidea</taxon>
        <taxon>Culicidae</taxon>
        <taxon>Anophelinae</taxon>
        <taxon>Anopheles</taxon>
    </lineage>
</organism>
<dbReference type="STRING" id="112268.A0A182W275"/>
<dbReference type="EnsemblMetazoa" id="AMIN004435-RA">
    <property type="protein sequence ID" value="AMIN004435-PA"/>
    <property type="gene ID" value="AMIN004435"/>
</dbReference>
<evidence type="ECO:0000313" key="2">
    <source>
        <dbReference type="EnsemblMetazoa" id="AMIN004435-PA"/>
    </source>
</evidence>
<reference evidence="3" key="1">
    <citation type="submission" date="2013-03" db="EMBL/GenBank/DDBJ databases">
        <title>The Genome Sequence of Anopheles minimus MINIMUS1.</title>
        <authorList>
            <consortium name="The Broad Institute Genomics Platform"/>
            <person name="Neafsey D.E."/>
            <person name="Walton C."/>
            <person name="Walker B."/>
            <person name="Young S.K."/>
            <person name="Zeng Q."/>
            <person name="Gargeya S."/>
            <person name="Fitzgerald M."/>
            <person name="Haas B."/>
            <person name="Abouelleil A."/>
            <person name="Allen A.W."/>
            <person name="Alvarado L."/>
            <person name="Arachchi H.M."/>
            <person name="Berlin A.M."/>
            <person name="Chapman S.B."/>
            <person name="Gainer-Dewar J."/>
            <person name="Goldberg J."/>
            <person name="Griggs A."/>
            <person name="Gujja S."/>
            <person name="Hansen M."/>
            <person name="Howarth C."/>
            <person name="Imamovic A."/>
            <person name="Ireland A."/>
            <person name="Larimer J."/>
            <person name="McCowan C."/>
            <person name="Murphy C."/>
            <person name="Pearson M."/>
            <person name="Poon T.W."/>
            <person name="Priest M."/>
            <person name="Roberts A."/>
            <person name="Saif S."/>
            <person name="Shea T."/>
            <person name="Sisk P."/>
            <person name="Sykes S."/>
            <person name="Wortman J."/>
            <person name="Nusbaum C."/>
            <person name="Birren B."/>
        </authorList>
    </citation>
    <scope>NUCLEOTIDE SEQUENCE [LARGE SCALE GENOMIC DNA]</scope>
    <source>
        <strain evidence="3">MINIMUS1</strain>
    </source>
</reference>
<feature type="region of interest" description="Disordered" evidence="1">
    <location>
        <begin position="70"/>
        <end position="103"/>
    </location>
</feature>
<name>A0A182W275_9DIPT</name>
<dbReference type="Proteomes" id="UP000075920">
    <property type="component" value="Unassembled WGS sequence"/>
</dbReference>
<evidence type="ECO:0000256" key="1">
    <source>
        <dbReference type="SAM" id="MobiDB-lite"/>
    </source>
</evidence>
<keyword evidence="3" id="KW-1185">Reference proteome</keyword>
<protein>
    <submittedName>
        <fullName evidence="2">Uncharacterized protein</fullName>
    </submittedName>
</protein>